<keyword evidence="3" id="KW-1185">Reference proteome</keyword>
<comment type="caution">
    <text evidence="2">The sequence shown here is derived from an EMBL/GenBank/DDBJ whole genome shotgun (WGS) entry which is preliminary data.</text>
</comment>
<reference evidence="2 3" key="1">
    <citation type="submission" date="2024-11" db="EMBL/GenBank/DDBJ databases">
        <title>A near-complete genome assembly of Cinchona calisaya.</title>
        <authorList>
            <person name="Lian D.C."/>
            <person name="Zhao X.W."/>
            <person name="Wei L."/>
        </authorList>
    </citation>
    <scope>NUCLEOTIDE SEQUENCE [LARGE SCALE GENOMIC DNA]</scope>
    <source>
        <tissue evidence="2">Nenye</tissue>
    </source>
</reference>
<gene>
    <name evidence="2" type="ORF">ACH5RR_034195</name>
</gene>
<evidence type="ECO:0000256" key="1">
    <source>
        <dbReference type="SAM" id="MobiDB-lite"/>
    </source>
</evidence>
<dbReference type="Proteomes" id="UP001630127">
    <property type="component" value="Unassembled WGS sequence"/>
</dbReference>
<accession>A0ABD2YE15</accession>
<protein>
    <submittedName>
        <fullName evidence="2">Uncharacterized protein</fullName>
    </submittedName>
</protein>
<organism evidence="2 3">
    <name type="scientific">Cinchona calisaya</name>
    <dbReference type="NCBI Taxonomy" id="153742"/>
    <lineage>
        <taxon>Eukaryota</taxon>
        <taxon>Viridiplantae</taxon>
        <taxon>Streptophyta</taxon>
        <taxon>Embryophyta</taxon>
        <taxon>Tracheophyta</taxon>
        <taxon>Spermatophyta</taxon>
        <taxon>Magnoliopsida</taxon>
        <taxon>eudicotyledons</taxon>
        <taxon>Gunneridae</taxon>
        <taxon>Pentapetalae</taxon>
        <taxon>asterids</taxon>
        <taxon>lamiids</taxon>
        <taxon>Gentianales</taxon>
        <taxon>Rubiaceae</taxon>
        <taxon>Cinchonoideae</taxon>
        <taxon>Cinchoneae</taxon>
        <taxon>Cinchona</taxon>
    </lineage>
</organism>
<evidence type="ECO:0000313" key="3">
    <source>
        <dbReference type="Proteomes" id="UP001630127"/>
    </source>
</evidence>
<sequence length="103" mass="11294">MKDQELADLSDSECLQQVLAQAQAQGSLRSFNANDGQPPRNDGSIYSPGQSNSPKVKMTQMQQSSSQQQDQLKQQQQQQQLQQVSKSFMHGSDGAVENALSPN</sequence>
<evidence type="ECO:0000313" key="2">
    <source>
        <dbReference type="EMBL" id="KAL3504354.1"/>
    </source>
</evidence>
<dbReference type="AlphaFoldDB" id="A0ABD2YE15"/>
<name>A0ABD2YE15_9GENT</name>
<proteinExistence type="predicted"/>
<feature type="region of interest" description="Disordered" evidence="1">
    <location>
        <begin position="26"/>
        <end position="103"/>
    </location>
</feature>
<feature type="compositionally biased region" description="Low complexity" evidence="1">
    <location>
        <begin position="60"/>
        <end position="87"/>
    </location>
</feature>
<dbReference type="EMBL" id="JBJUIK010000014">
    <property type="protein sequence ID" value="KAL3504354.1"/>
    <property type="molecule type" value="Genomic_DNA"/>
</dbReference>
<feature type="compositionally biased region" description="Polar residues" evidence="1">
    <location>
        <begin position="26"/>
        <end position="35"/>
    </location>
</feature>